<accession>A0A841BNP5</accession>
<evidence type="ECO:0000256" key="4">
    <source>
        <dbReference type="ARBA" id="ARBA00021948"/>
    </source>
</evidence>
<keyword evidence="9" id="KW-1185">Reference proteome</keyword>
<evidence type="ECO:0000256" key="1">
    <source>
        <dbReference type="ARBA" id="ARBA00001946"/>
    </source>
</evidence>
<dbReference type="EC" id="3.1.3.71" evidence="3"/>
<dbReference type="Gene3D" id="3.90.1560.10">
    <property type="entry name" value="ComB-like"/>
    <property type="match status" value="1"/>
</dbReference>
<evidence type="ECO:0000256" key="3">
    <source>
        <dbReference type="ARBA" id="ARBA00012953"/>
    </source>
</evidence>
<dbReference type="SUPFAM" id="SSF142823">
    <property type="entry name" value="ComB-like"/>
    <property type="match status" value="1"/>
</dbReference>
<comment type="similarity">
    <text evidence="2">Belongs to the ComB family.</text>
</comment>
<protein>
    <recommendedName>
        <fullName evidence="4">Probable 2-phosphosulfolactate phosphatase</fullName>
        <ecNumber evidence="3">3.1.3.71</ecNumber>
    </recommendedName>
</protein>
<dbReference type="PANTHER" id="PTHR37311:SF1">
    <property type="entry name" value="2-PHOSPHOSULFOLACTATE PHOSPHATASE-RELATED"/>
    <property type="match status" value="1"/>
</dbReference>
<evidence type="ECO:0000256" key="6">
    <source>
        <dbReference type="ARBA" id="ARBA00022842"/>
    </source>
</evidence>
<proteinExistence type="inferred from homology"/>
<comment type="caution">
    <text evidence="8">The sequence shown here is derived from an EMBL/GenBank/DDBJ whole genome shotgun (WGS) entry which is preliminary data.</text>
</comment>
<comment type="cofactor">
    <cofactor evidence="1">
        <name>Mg(2+)</name>
        <dbReference type="ChEBI" id="CHEBI:18420"/>
    </cofactor>
</comment>
<dbReference type="AlphaFoldDB" id="A0A841BNP5"/>
<dbReference type="PANTHER" id="PTHR37311">
    <property type="entry name" value="2-PHOSPHOSULFOLACTATE PHOSPHATASE-RELATED"/>
    <property type="match status" value="1"/>
</dbReference>
<dbReference type="InterPro" id="IPR005238">
    <property type="entry name" value="ComB-like"/>
</dbReference>
<organism evidence="8 9">
    <name type="scientific">Allocatelliglobosispora scoriae</name>
    <dbReference type="NCBI Taxonomy" id="643052"/>
    <lineage>
        <taxon>Bacteria</taxon>
        <taxon>Bacillati</taxon>
        <taxon>Actinomycetota</taxon>
        <taxon>Actinomycetes</taxon>
        <taxon>Micromonosporales</taxon>
        <taxon>Micromonosporaceae</taxon>
        <taxon>Allocatelliglobosispora</taxon>
    </lineage>
</organism>
<keyword evidence="5 8" id="KW-0378">Hydrolase</keyword>
<evidence type="ECO:0000313" key="8">
    <source>
        <dbReference type="EMBL" id="MBB5868362.1"/>
    </source>
</evidence>
<dbReference type="GO" id="GO:0050545">
    <property type="term" value="F:sulfopyruvate decarboxylase activity"/>
    <property type="evidence" value="ECO:0007669"/>
    <property type="project" value="TreeGrafter"/>
</dbReference>
<sequence>MDTEIPAGGVVVVIDVIRAFTTAAVAFERGVAEIACAPSVEVGRSLRRLYPDRLLVGETGGLKPADFDFGNSPSEMSMAQLAGRRLIQATSNGTLGLARCRAPAALLAVSARNVGATARWIASNHADTPCTLVCTGRTAEDWACARYLGGLLDGSAPVRADLVTGIMEGAAEHARRYARLPASERVDLSTDLHFCCDVDRSAFAMVGEVRNDHVVLARVPC</sequence>
<dbReference type="GO" id="GO:0050532">
    <property type="term" value="F:2-phosphosulfolactate phosphatase activity"/>
    <property type="evidence" value="ECO:0007669"/>
    <property type="project" value="UniProtKB-EC"/>
</dbReference>
<dbReference type="Pfam" id="PF04029">
    <property type="entry name" value="2-ph_phosp"/>
    <property type="match status" value="1"/>
</dbReference>
<evidence type="ECO:0000256" key="5">
    <source>
        <dbReference type="ARBA" id="ARBA00022801"/>
    </source>
</evidence>
<dbReference type="Proteomes" id="UP000587527">
    <property type="component" value="Unassembled WGS sequence"/>
</dbReference>
<dbReference type="RefSeq" id="WP_184834241.1">
    <property type="nucleotide sequence ID" value="NZ_JACHMN010000002.1"/>
</dbReference>
<keyword evidence="6" id="KW-0460">Magnesium</keyword>
<name>A0A841BNP5_9ACTN</name>
<reference evidence="8 9" key="1">
    <citation type="submission" date="2020-08" db="EMBL/GenBank/DDBJ databases">
        <title>Sequencing the genomes of 1000 actinobacteria strains.</title>
        <authorList>
            <person name="Klenk H.-P."/>
        </authorList>
    </citation>
    <scope>NUCLEOTIDE SEQUENCE [LARGE SCALE GENOMIC DNA]</scope>
    <source>
        <strain evidence="8 9">DSM 45362</strain>
    </source>
</reference>
<dbReference type="InterPro" id="IPR036702">
    <property type="entry name" value="ComB-like_sf"/>
</dbReference>
<gene>
    <name evidence="8" type="ORF">F4553_001741</name>
</gene>
<dbReference type="GO" id="GO:0000287">
    <property type="term" value="F:magnesium ion binding"/>
    <property type="evidence" value="ECO:0007669"/>
    <property type="project" value="InterPro"/>
</dbReference>
<dbReference type="EMBL" id="JACHMN010000002">
    <property type="protein sequence ID" value="MBB5868362.1"/>
    <property type="molecule type" value="Genomic_DNA"/>
</dbReference>
<evidence type="ECO:0000313" key="9">
    <source>
        <dbReference type="Proteomes" id="UP000587527"/>
    </source>
</evidence>
<evidence type="ECO:0000256" key="7">
    <source>
        <dbReference type="ARBA" id="ARBA00033711"/>
    </source>
</evidence>
<comment type="catalytic activity">
    <reaction evidence="7">
        <text>(2R)-O-phospho-3-sulfolactate + H2O = (2R)-3-sulfolactate + phosphate</text>
        <dbReference type="Rhea" id="RHEA:23416"/>
        <dbReference type="ChEBI" id="CHEBI:15377"/>
        <dbReference type="ChEBI" id="CHEBI:15597"/>
        <dbReference type="ChEBI" id="CHEBI:43474"/>
        <dbReference type="ChEBI" id="CHEBI:58738"/>
        <dbReference type="EC" id="3.1.3.71"/>
    </reaction>
</comment>
<evidence type="ECO:0000256" key="2">
    <source>
        <dbReference type="ARBA" id="ARBA00009997"/>
    </source>
</evidence>